<sequence>EICNNRVEGNDFGVELWNGASSYVHNNVIIDNMYTGVDMSSLANVINNTISNNGSGGVHGNGWGNCIVMNNIITGNSSYGIGTGTGWPPPIISYNDVWNNGVNYKNCSAGTGDISSDPLFIDEPNGDFHLQPISPCIDSGNPNSAYNDPDGSRNDMGAYGGPGAAVSTPEVSFTIPTQNELNVLYGTDVSAIFSVDMDSLTTNSLTFRAHGHLTGLHTGTVLYDSASKMATLNPDNDFTYGEVVTAILTKDIQSISGDSLRGFIWQFTSIVDGGSGVYNFFNTYTVGNAPISVISA</sequence>
<dbReference type="Pfam" id="PF13205">
    <property type="entry name" value="Big_5"/>
    <property type="match status" value="1"/>
</dbReference>
<dbReference type="InterPro" id="IPR032812">
    <property type="entry name" value="SbsA_Ig"/>
</dbReference>
<reference evidence="4" key="1">
    <citation type="journal article" date="2014" name="Front. Microbiol.">
        <title>High frequency of phylogenetically diverse reductive dehalogenase-homologous genes in deep subseafloor sedimentary metagenomes.</title>
        <authorList>
            <person name="Kawai M."/>
            <person name="Futagami T."/>
            <person name="Toyoda A."/>
            <person name="Takaki Y."/>
            <person name="Nishi S."/>
            <person name="Hori S."/>
            <person name="Arai W."/>
            <person name="Tsubouchi T."/>
            <person name="Morono Y."/>
            <person name="Uchiyama I."/>
            <person name="Ito T."/>
            <person name="Fujiyama A."/>
            <person name="Inagaki F."/>
            <person name="Takami H."/>
        </authorList>
    </citation>
    <scope>NUCLEOTIDE SEQUENCE</scope>
    <source>
        <strain evidence="4">Expedition CK06-06</strain>
    </source>
</reference>
<comment type="caution">
    <text evidence="4">The sequence shown here is derived from an EMBL/GenBank/DDBJ whole genome shotgun (WGS) entry which is preliminary data.</text>
</comment>
<feature type="non-terminal residue" evidence="4">
    <location>
        <position position="296"/>
    </location>
</feature>
<feature type="non-terminal residue" evidence="4">
    <location>
        <position position="1"/>
    </location>
</feature>
<feature type="domain" description="Right handed beta helix" evidence="3">
    <location>
        <begin position="2"/>
        <end position="82"/>
    </location>
</feature>
<dbReference type="Gene3D" id="2.60.40.1220">
    <property type="match status" value="1"/>
</dbReference>
<evidence type="ECO:0000259" key="2">
    <source>
        <dbReference type="Pfam" id="PF13205"/>
    </source>
</evidence>
<accession>X1IVH5</accession>
<organism evidence="4">
    <name type="scientific">marine sediment metagenome</name>
    <dbReference type="NCBI Taxonomy" id="412755"/>
    <lineage>
        <taxon>unclassified sequences</taxon>
        <taxon>metagenomes</taxon>
        <taxon>ecological metagenomes</taxon>
    </lineage>
</organism>
<dbReference type="SUPFAM" id="SSF51126">
    <property type="entry name" value="Pectin lyase-like"/>
    <property type="match status" value="1"/>
</dbReference>
<keyword evidence="1" id="KW-0732">Signal</keyword>
<evidence type="ECO:0000256" key="1">
    <source>
        <dbReference type="ARBA" id="ARBA00022729"/>
    </source>
</evidence>
<dbReference type="EMBL" id="BARU01017649">
    <property type="protein sequence ID" value="GAH61523.1"/>
    <property type="molecule type" value="Genomic_DNA"/>
</dbReference>
<dbReference type="InterPro" id="IPR011050">
    <property type="entry name" value="Pectin_lyase_fold/virulence"/>
</dbReference>
<evidence type="ECO:0008006" key="5">
    <source>
        <dbReference type="Google" id="ProtNLM"/>
    </source>
</evidence>
<evidence type="ECO:0000313" key="4">
    <source>
        <dbReference type="EMBL" id="GAH61523.1"/>
    </source>
</evidence>
<dbReference type="Pfam" id="PF13229">
    <property type="entry name" value="Beta_helix"/>
    <property type="match status" value="1"/>
</dbReference>
<dbReference type="InterPro" id="IPR039448">
    <property type="entry name" value="Beta_helix"/>
</dbReference>
<name>X1IVH5_9ZZZZ</name>
<dbReference type="Gene3D" id="2.160.20.10">
    <property type="entry name" value="Single-stranded right-handed beta-helix, Pectin lyase-like"/>
    <property type="match status" value="1"/>
</dbReference>
<dbReference type="AlphaFoldDB" id="X1IVH5"/>
<dbReference type="InterPro" id="IPR012334">
    <property type="entry name" value="Pectin_lyas_fold"/>
</dbReference>
<protein>
    <recommendedName>
        <fullName evidence="5">SbsA Ig-like domain-containing protein</fullName>
    </recommendedName>
</protein>
<feature type="domain" description="SbsA Ig-like" evidence="2">
    <location>
        <begin position="167"/>
        <end position="268"/>
    </location>
</feature>
<evidence type="ECO:0000259" key="3">
    <source>
        <dbReference type="Pfam" id="PF13229"/>
    </source>
</evidence>
<dbReference type="InterPro" id="IPR014755">
    <property type="entry name" value="Cu-Rt/internalin_Ig-like"/>
</dbReference>
<gene>
    <name evidence="4" type="ORF">S03H2_29251</name>
</gene>
<proteinExistence type="predicted"/>